<dbReference type="EMBL" id="BMGP01000001">
    <property type="protein sequence ID" value="GGF16338.1"/>
    <property type="molecule type" value="Genomic_DNA"/>
</dbReference>
<dbReference type="AlphaFoldDB" id="A0A917B247"/>
<evidence type="ECO:0000313" key="3">
    <source>
        <dbReference type="Proteomes" id="UP000598775"/>
    </source>
</evidence>
<evidence type="ECO:0000313" key="2">
    <source>
        <dbReference type="EMBL" id="GGF16338.1"/>
    </source>
</evidence>
<accession>A0A917B247</accession>
<reference evidence="2 3" key="1">
    <citation type="journal article" date="2014" name="Int. J. Syst. Evol. Microbiol.">
        <title>Complete genome sequence of Corynebacterium casei LMG S-19264T (=DSM 44701T), isolated from a smear-ripened cheese.</title>
        <authorList>
            <consortium name="US DOE Joint Genome Institute (JGI-PGF)"/>
            <person name="Walter F."/>
            <person name="Albersmeier A."/>
            <person name="Kalinowski J."/>
            <person name="Ruckert C."/>
        </authorList>
    </citation>
    <scope>NUCLEOTIDE SEQUENCE [LARGE SCALE GENOMIC DNA]</scope>
    <source>
        <strain evidence="2 3">CGMCC 1.12976</strain>
    </source>
</reference>
<dbReference type="InterPro" id="IPR029056">
    <property type="entry name" value="Ribokinase-like"/>
</dbReference>
<dbReference type="RefSeq" id="WP_188673870.1">
    <property type="nucleotide sequence ID" value="NZ_BMGP01000001.1"/>
</dbReference>
<keyword evidence="3" id="KW-1185">Reference proteome</keyword>
<proteinExistence type="predicted"/>
<comment type="caution">
    <text evidence="2">The sequence shown here is derived from an EMBL/GenBank/DDBJ whole genome shotgun (WGS) entry which is preliminary data.</text>
</comment>
<dbReference type="Gene3D" id="3.40.1190.20">
    <property type="match status" value="1"/>
</dbReference>
<sequence>MTRRAFASARPAPAPAKIGHKQAVRVTIVGHVCIDENIGDDSSVTRVPGSPAVYMVSEFEQLSYVVAAVVAPYGDDFVEIAPETPLLGTPAAAPTLLYRNLFVDGHRLQECRHTEGADAVPLTEATTDQLADSDIVIVAPLLDTFSGDYIEQIFAATSAGALRVLVPQGYFRRVGADHRISQVEFADYAHVLPFFDLVVFSDEDCVDALARASEWSAEFAQTRIVVTQNERGATLFVGGVAHPVAATPVETADSVVTIGAGDVFSAHLALASFASATRPSATRASTARASATRASTSRESAPRASAAPASLTARDLLAAVSHANAAAGRFLETEQLRVTPEQARLSA</sequence>
<evidence type="ECO:0000256" key="1">
    <source>
        <dbReference type="SAM" id="MobiDB-lite"/>
    </source>
</evidence>
<evidence type="ECO:0008006" key="4">
    <source>
        <dbReference type="Google" id="ProtNLM"/>
    </source>
</evidence>
<dbReference type="SUPFAM" id="SSF53613">
    <property type="entry name" value="Ribokinase-like"/>
    <property type="match status" value="1"/>
</dbReference>
<feature type="region of interest" description="Disordered" evidence="1">
    <location>
        <begin position="282"/>
        <end position="307"/>
    </location>
</feature>
<protein>
    <recommendedName>
        <fullName evidence="4">Carbohydrate kinase PfkB domain-containing protein</fullName>
    </recommendedName>
</protein>
<gene>
    <name evidence="2" type="ORF">GCM10011399_07700</name>
</gene>
<name>A0A917B247_9MICO</name>
<organism evidence="2 3">
    <name type="scientific">Subtercola lobariae</name>
    <dbReference type="NCBI Taxonomy" id="1588641"/>
    <lineage>
        <taxon>Bacteria</taxon>
        <taxon>Bacillati</taxon>
        <taxon>Actinomycetota</taxon>
        <taxon>Actinomycetes</taxon>
        <taxon>Micrococcales</taxon>
        <taxon>Microbacteriaceae</taxon>
        <taxon>Subtercola</taxon>
    </lineage>
</organism>
<dbReference type="Proteomes" id="UP000598775">
    <property type="component" value="Unassembled WGS sequence"/>
</dbReference>